<proteinExistence type="predicted"/>
<sequence length="211" mass="24515">MLPTTIEYASQRTLTTQQIADAYQVEAKSLLRNFQRNRKAFIQGEHYYALTGDELKRFKASRQNDATLKFISTLYLWTEKGAWQFAKSLRTEAASRAFQLLMSQCFTKPSEYAPQTAALITSPEYIVAIEHRVSHLEQELRKATIHTGEQKRVQIAVRQRVQGLSTSRAYQAKLYPKLYHALKKTYQVSSYRDICRVDLPEAMRFIAHWQS</sequence>
<evidence type="ECO:0000313" key="3">
    <source>
        <dbReference type="EMBL" id="GGG19538.1"/>
    </source>
</evidence>
<evidence type="ECO:0000313" key="4">
    <source>
        <dbReference type="Proteomes" id="UP000616608"/>
    </source>
</evidence>
<dbReference type="EMBL" id="BMJT01000003">
    <property type="protein sequence ID" value="GGG19538.1"/>
    <property type="molecule type" value="Genomic_DNA"/>
</dbReference>
<reference evidence="3" key="1">
    <citation type="journal article" date="2014" name="Int. J. Syst. Evol. Microbiol.">
        <title>Complete genome sequence of Corynebacterium casei LMG S-19264T (=DSM 44701T), isolated from a smear-ripened cheese.</title>
        <authorList>
            <consortium name="US DOE Joint Genome Institute (JGI-PGF)"/>
            <person name="Walter F."/>
            <person name="Albersmeier A."/>
            <person name="Kalinowski J."/>
            <person name="Ruckert C."/>
        </authorList>
    </citation>
    <scope>NUCLEOTIDE SEQUENCE</scope>
    <source>
        <strain evidence="3">CGMCC 1.15760</strain>
    </source>
</reference>
<dbReference type="Pfam" id="PF10543">
    <property type="entry name" value="ORF6N"/>
    <property type="match status" value="1"/>
</dbReference>
<dbReference type="InterPro" id="IPR018878">
    <property type="entry name" value="ORF6C_dom"/>
</dbReference>
<dbReference type="AlphaFoldDB" id="A0A917G374"/>
<comment type="caution">
    <text evidence="3">The sequence shown here is derived from an EMBL/GenBank/DDBJ whole genome shotgun (WGS) entry which is preliminary data.</text>
</comment>
<evidence type="ECO:0000259" key="2">
    <source>
        <dbReference type="Pfam" id="PF10552"/>
    </source>
</evidence>
<keyword evidence="4" id="KW-1185">Reference proteome</keyword>
<dbReference type="InterPro" id="IPR018873">
    <property type="entry name" value="KilA-N_DNA-bd_domain"/>
</dbReference>
<dbReference type="Pfam" id="PF10552">
    <property type="entry name" value="ORF6C"/>
    <property type="match status" value="1"/>
</dbReference>
<feature type="domain" description="ORF6C" evidence="2">
    <location>
        <begin position="124"/>
        <end position="210"/>
    </location>
</feature>
<feature type="domain" description="KilA-N DNA-binding" evidence="1">
    <location>
        <begin position="6"/>
        <end position="87"/>
    </location>
</feature>
<dbReference type="RefSeq" id="WP_188614163.1">
    <property type="nucleotide sequence ID" value="NZ_BMJT01000003.1"/>
</dbReference>
<accession>A0A917G374</accession>
<evidence type="ECO:0008006" key="5">
    <source>
        <dbReference type="Google" id="ProtNLM"/>
    </source>
</evidence>
<name>A0A917G374_9BACI</name>
<protein>
    <recommendedName>
        <fullName evidence="5">KilA-N DNA-binding domain-containing protein</fullName>
    </recommendedName>
</protein>
<dbReference type="Proteomes" id="UP000616608">
    <property type="component" value="Unassembled WGS sequence"/>
</dbReference>
<organism evidence="3 4">
    <name type="scientific">Lysinibacillus alkalisoli</name>
    <dbReference type="NCBI Taxonomy" id="1911548"/>
    <lineage>
        <taxon>Bacteria</taxon>
        <taxon>Bacillati</taxon>
        <taxon>Bacillota</taxon>
        <taxon>Bacilli</taxon>
        <taxon>Bacillales</taxon>
        <taxon>Bacillaceae</taxon>
        <taxon>Lysinibacillus</taxon>
    </lineage>
</organism>
<evidence type="ECO:0000259" key="1">
    <source>
        <dbReference type="Pfam" id="PF10543"/>
    </source>
</evidence>
<reference evidence="3" key="2">
    <citation type="submission" date="2020-09" db="EMBL/GenBank/DDBJ databases">
        <authorList>
            <person name="Sun Q."/>
            <person name="Zhou Y."/>
        </authorList>
    </citation>
    <scope>NUCLEOTIDE SEQUENCE</scope>
    <source>
        <strain evidence="3">CGMCC 1.15760</strain>
    </source>
</reference>
<gene>
    <name evidence="3" type="primary">pi206</name>
    <name evidence="3" type="ORF">GCM10007425_12500</name>
</gene>